<dbReference type="OrthoDB" id="239618at2157"/>
<name>A0A1U7EXZ4_NATPD</name>
<sequence length="150" mass="15577">MTDDRGVSVTVGYVLNLAIAAILVSALLMAGGSLIESQTEQVTHDELTVAGQQLAGDLASADRLARAGETETLTLQTDLPQRTAAGSYSITVAQPDGESAGHIELESTHPEVTVTVPLRSETPVENTTLSGGQVAIVYDDGEDVLEVQSS</sequence>
<dbReference type="RefSeq" id="WP_011323713.1">
    <property type="nucleotide sequence ID" value="NC_007426.1"/>
</dbReference>
<proteinExistence type="predicted"/>
<dbReference type="eggNOG" id="arCOG03926">
    <property type="taxonomic scope" value="Archaea"/>
</dbReference>
<keyword evidence="3" id="KW-1185">Reference proteome</keyword>
<dbReference type="EnsemblBacteria" id="CAI50097">
    <property type="protein sequence ID" value="CAI50097"/>
    <property type="gene ID" value="NP_4012A"/>
</dbReference>
<keyword evidence="1" id="KW-1133">Transmembrane helix</keyword>
<organism evidence="2 3">
    <name type="scientific">Natronomonas pharaonis (strain ATCC 35678 / DSM 2160 / CIP 103997 / JCM 8858 / NBRC 14720 / NCIMB 2260 / Gabara)</name>
    <name type="common">Halobacterium pharaonis</name>
    <dbReference type="NCBI Taxonomy" id="348780"/>
    <lineage>
        <taxon>Archaea</taxon>
        <taxon>Methanobacteriati</taxon>
        <taxon>Methanobacteriota</taxon>
        <taxon>Stenosarchaea group</taxon>
        <taxon>Halobacteria</taxon>
        <taxon>Halobacteriales</taxon>
        <taxon>Natronomonadaceae</taxon>
        <taxon>Natronomonas</taxon>
    </lineage>
</organism>
<dbReference type="GeneID" id="3701939"/>
<dbReference type="HOGENOM" id="CLU_120317_1_0_2"/>
<dbReference type="STRING" id="348780.NP_4012A"/>
<dbReference type="InterPro" id="IPR055690">
    <property type="entry name" value="DUF7266"/>
</dbReference>
<dbReference type="Proteomes" id="UP000002698">
    <property type="component" value="Chromosome"/>
</dbReference>
<dbReference type="Pfam" id="PF23928">
    <property type="entry name" value="DUF7266"/>
    <property type="match status" value="1"/>
</dbReference>
<evidence type="ECO:0000313" key="2">
    <source>
        <dbReference type="EMBL" id="CAI50097.1"/>
    </source>
</evidence>
<keyword evidence="1" id="KW-0472">Membrane</keyword>
<protein>
    <submittedName>
        <fullName evidence="2">Probable secreted glycoprotein</fullName>
    </submittedName>
</protein>
<dbReference type="KEGG" id="nph:NP_4012A"/>
<dbReference type="AlphaFoldDB" id="A0A1U7EXZ4"/>
<feature type="transmembrane region" description="Helical" evidence="1">
    <location>
        <begin position="12"/>
        <end position="35"/>
    </location>
</feature>
<evidence type="ECO:0000313" key="3">
    <source>
        <dbReference type="Proteomes" id="UP000002698"/>
    </source>
</evidence>
<reference evidence="2 3" key="1">
    <citation type="journal article" date="2005" name="Genome Res.">
        <title>Living with two extremes: conclusions from the genome sequence of Natronomonas pharaonis.</title>
        <authorList>
            <person name="Falb M."/>
            <person name="Pfeiffer F."/>
            <person name="Palm P."/>
            <person name="Rodewald K."/>
            <person name="Hickmann V."/>
            <person name="Tittor J."/>
            <person name="Oesterhelt D."/>
        </authorList>
    </citation>
    <scope>NUCLEOTIDE SEQUENCE [LARGE SCALE GENOMIC DNA]</scope>
    <source>
        <strain evidence="3">ATCC 35678 / DSM 2160 / CIP 103997 / JCM 8858 / NBRC 14720 / NCIMB 2260 / Gabara</strain>
    </source>
</reference>
<keyword evidence="1" id="KW-0812">Transmembrane</keyword>
<evidence type="ECO:0000256" key="1">
    <source>
        <dbReference type="SAM" id="Phobius"/>
    </source>
</evidence>
<accession>A0A1U7EXZ4</accession>
<gene>
    <name evidence="2" type="ordered locus">NP_4012A</name>
</gene>
<dbReference type="EMBL" id="CR936257">
    <property type="protein sequence ID" value="CAI50097.1"/>
    <property type="molecule type" value="Genomic_DNA"/>
</dbReference>